<feature type="region of interest" description="Disordered" evidence="1">
    <location>
        <begin position="50"/>
        <end position="75"/>
    </location>
</feature>
<proteinExistence type="predicted"/>
<dbReference type="EMBL" id="ATLV01010843">
    <property type="status" value="NOT_ANNOTATED_CDS"/>
    <property type="molecule type" value="Genomic_DNA"/>
</dbReference>
<feature type="region of interest" description="Disordered" evidence="1">
    <location>
        <begin position="1"/>
        <end position="25"/>
    </location>
</feature>
<dbReference type="AlphaFoldDB" id="A0A084VCR4"/>
<evidence type="ECO:0000313" key="4">
    <source>
        <dbReference type="Proteomes" id="UP000030765"/>
    </source>
</evidence>
<gene>
    <name evidence="2" type="ORF">ZHAS_00002661</name>
</gene>
<evidence type="ECO:0000313" key="2">
    <source>
        <dbReference type="EMBL" id="KFB35758.1"/>
    </source>
</evidence>
<feature type="compositionally biased region" description="Basic and acidic residues" evidence="1">
    <location>
        <begin position="51"/>
        <end position="63"/>
    </location>
</feature>
<reference evidence="3" key="2">
    <citation type="submission" date="2020-05" db="UniProtKB">
        <authorList>
            <consortium name="EnsemblMetazoa"/>
        </authorList>
    </citation>
    <scope>IDENTIFICATION</scope>
</reference>
<sequence>MVECCQLQPSRKIPSGAETNRDRPDSSFLCVGEMKYSLSSVWHLTSLMRGKKSDTHTEEEKLPTESVQDPRGVSE</sequence>
<name>A0A084VCR4_ANOSI</name>
<dbReference type="Proteomes" id="UP000030765">
    <property type="component" value="Unassembled WGS sequence"/>
</dbReference>
<dbReference type="GO" id="GO:0003677">
    <property type="term" value="F:DNA binding"/>
    <property type="evidence" value="ECO:0007669"/>
    <property type="project" value="UniProtKB-KW"/>
</dbReference>
<keyword evidence="2" id="KW-0238">DNA-binding</keyword>
<keyword evidence="4" id="KW-1185">Reference proteome</keyword>
<dbReference type="VEuPathDB" id="VectorBase:ASIC002661"/>
<accession>A0A084VCR4</accession>
<protein>
    <submittedName>
        <fullName evidence="2 3">DNA-binding helix-turn-helix protein</fullName>
    </submittedName>
</protein>
<evidence type="ECO:0000313" key="3">
    <source>
        <dbReference type="EnsemblMetazoa" id="ASIC002661-PA"/>
    </source>
</evidence>
<dbReference type="EMBL" id="KE524620">
    <property type="protein sequence ID" value="KFB35758.1"/>
    <property type="molecule type" value="Genomic_DNA"/>
</dbReference>
<organism evidence="2">
    <name type="scientific">Anopheles sinensis</name>
    <name type="common">Mosquito</name>
    <dbReference type="NCBI Taxonomy" id="74873"/>
    <lineage>
        <taxon>Eukaryota</taxon>
        <taxon>Metazoa</taxon>
        <taxon>Ecdysozoa</taxon>
        <taxon>Arthropoda</taxon>
        <taxon>Hexapoda</taxon>
        <taxon>Insecta</taxon>
        <taxon>Pterygota</taxon>
        <taxon>Neoptera</taxon>
        <taxon>Endopterygota</taxon>
        <taxon>Diptera</taxon>
        <taxon>Nematocera</taxon>
        <taxon>Culicoidea</taxon>
        <taxon>Culicidae</taxon>
        <taxon>Anophelinae</taxon>
        <taxon>Anopheles</taxon>
    </lineage>
</organism>
<evidence type="ECO:0000256" key="1">
    <source>
        <dbReference type="SAM" id="MobiDB-lite"/>
    </source>
</evidence>
<dbReference type="EnsemblMetazoa" id="ASIC002661-RA">
    <property type="protein sequence ID" value="ASIC002661-PA"/>
    <property type="gene ID" value="ASIC002661"/>
</dbReference>
<reference evidence="2 4" key="1">
    <citation type="journal article" date="2014" name="BMC Genomics">
        <title>Genome sequence of Anopheles sinensis provides insight into genetics basis of mosquito competence for malaria parasites.</title>
        <authorList>
            <person name="Zhou D."/>
            <person name="Zhang D."/>
            <person name="Ding G."/>
            <person name="Shi L."/>
            <person name="Hou Q."/>
            <person name="Ye Y."/>
            <person name="Xu Y."/>
            <person name="Zhou H."/>
            <person name="Xiong C."/>
            <person name="Li S."/>
            <person name="Yu J."/>
            <person name="Hong S."/>
            <person name="Yu X."/>
            <person name="Zou P."/>
            <person name="Chen C."/>
            <person name="Chang X."/>
            <person name="Wang W."/>
            <person name="Lv Y."/>
            <person name="Sun Y."/>
            <person name="Ma L."/>
            <person name="Shen B."/>
            <person name="Zhu C."/>
        </authorList>
    </citation>
    <scope>NUCLEOTIDE SEQUENCE [LARGE SCALE GENOMIC DNA]</scope>
</reference>